<keyword evidence="3 6" id="KW-0479">Metal-binding</keyword>
<reference evidence="9 10" key="1">
    <citation type="submission" date="2015-01" db="EMBL/GenBank/DDBJ databases">
        <title>The Genome Sequence of Fonsecaea pedrosoi CBS 271.37.</title>
        <authorList>
            <consortium name="The Broad Institute Genomics Platform"/>
            <person name="Cuomo C."/>
            <person name="de Hoog S."/>
            <person name="Gorbushina A."/>
            <person name="Stielow B."/>
            <person name="Teixiera M."/>
            <person name="Abouelleil A."/>
            <person name="Chapman S.B."/>
            <person name="Priest M."/>
            <person name="Young S.K."/>
            <person name="Wortman J."/>
            <person name="Nusbaum C."/>
            <person name="Birren B."/>
        </authorList>
    </citation>
    <scope>NUCLEOTIDE SEQUENCE [LARGE SCALE GENOMIC DNA]</scope>
    <source>
        <strain evidence="9 10">CBS 271.37</strain>
    </source>
</reference>
<dbReference type="InterPro" id="IPR001128">
    <property type="entry name" value="Cyt_P450"/>
</dbReference>
<proteinExistence type="inferred from homology"/>
<dbReference type="PROSITE" id="PS00086">
    <property type="entry name" value="CYTOCHROME_P450"/>
    <property type="match status" value="1"/>
</dbReference>
<dbReference type="Pfam" id="PF00067">
    <property type="entry name" value="p450"/>
    <property type="match status" value="1"/>
</dbReference>
<dbReference type="Proteomes" id="UP000053029">
    <property type="component" value="Unassembled WGS sequence"/>
</dbReference>
<keyword evidence="10" id="KW-1185">Reference proteome</keyword>
<evidence type="ECO:0000256" key="1">
    <source>
        <dbReference type="ARBA" id="ARBA00001971"/>
    </source>
</evidence>
<keyword evidence="8" id="KW-1133">Transmembrane helix</keyword>
<dbReference type="GO" id="GO:0004497">
    <property type="term" value="F:monooxygenase activity"/>
    <property type="evidence" value="ECO:0007669"/>
    <property type="project" value="UniProtKB-KW"/>
</dbReference>
<dbReference type="InterPro" id="IPR036396">
    <property type="entry name" value="Cyt_P450_sf"/>
</dbReference>
<dbReference type="PRINTS" id="PR00385">
    <property type="entry name" value="P450"/>
</dbReference>
<dbReference type="InterPro" id="IPR002401">
    <property type="entry name" value="Cyt_P450_E_grp-I"/>
</dbReference>
<feature type="binding site" description="axial binding residue" evidence="6">
    <location>
        <position position="456"/>
    </location>
    <ligand>
        <name>heme</name>
        <dbReference type="ChEBI" id="CHEBI:30413"/>
    </ligand>
    <ligandPart>
        <name>Fe</name>
        <dbReference type="ChEBI" id="CHEBI:18248"/>
    </ligandPart>
</feature>
<evidence type="ECO:0000256" key="4">
    <source>
        <dbReference type="ARBA" id="ARBA00023002"/>
    </source>
</evidence>
<dbReference type="EMBL" id="KN846975">
    <property type="protein sequence ID" value="KIW75342.1"/>
    <property type="molecule type" value="Genomic_DNA"/>
</dbReference>
<dbReference type="Gene3D" id="1.10.630.10">
    <property type="entry name" value="Cytochrome P450"/>
    <property type="match status" value="1"/>
</dbReference>
<evidence type="ECO:0000256" key="6">
    <source>
        <dbReference type="PIRSR" id="PIRSR602401-1"/>
    </source>
</evidence>
<dbReference type="VEuPathDB" id="FungiDB:Z517_10083"/>
<keyword evidence="8" id="KW-0812">Transmembrane</keyword>
<dbReference type="PANTHER" id="PTHR24305:SF232">
    <property type="entry name" value="P450, PUTATIVE (EUROFUNG)-RELATED"/>
    <property type="match status" value="1"/>
</dbReference>
<accession>A0A0D2ELS4</accession>
<keyword evidence="6 7" id="KW-0349">Heme</keyword>
<dbReference type="InterPro" id="IPR050121">
    <property type="entry name" value="Cytochrome_P450_monoxygenase"/>
</dbReference>
<sequence>MLAHSFPMSFVDAVPIIGVTAAIILCYRLIYNLFFHPLAKYHGPWYAGASSLPIAIISVLKVEPQWLMDVVKRYGTKEPIRISPSVLLFPQPSALKDIYWDPKCNRKMSLYGTGAMGPPHLFTTLDGEEHKNLRKALGGQQWTIGFLKNKWEPRLDDLVSLFISKMSEKAQAKEKVLMSERVAEFAADVMTMLSFSEPWGFVKNSRDERGILSSWRRGLPLFGFAGRSTTFRKILSIPGVGERFLPKETDENGFGYLMNWADKQVSHREKEVEDGLVMKQPDYLQYCLDARRDGKPLTAVEKRAHVTLLIQAGADTTGTALGATLRFMTLNPETKQRAWEEILVAEKEGKLSTPIQYEETREYLPYFCACIKEAIRLCPPADNLFGRVVGEGGKVIEGQFLPPGTEITSNAYVVQRDPDLYPDPEAFRPERWLESKEKAAELELHQFVFGIGPRICLGKDVAIIELHKLLPEIIRRFDLELVTAGKYVVAGGVAYFENFNVKLISREDALQ</sequence>
<dbReference type="GO" id="GO:0020037">
    <property type="term" value="F:heme binding"/>
    <property type="evidence" value="ECO:0007669"/>
    <property type="project" value="InterPro"/>
</dbReference>
<dbReference type="GeneID" id="25309573"/>
<evidence type="ECO:0000256" key="3">
    <source>
        <dbReference type="ARBA" id="ARBA00022723"/>
    </source>
</evidence>
<feature type="transmembrane region" description="Helical" evidence="8">
    <location>
        <begin position="12"/>
        <end position="31"/>
    </location>
</feature>
<protein>
    <recommendedName>
        <fullName evidence="11">Cytochrome P450 monooxygenase</fullName>
    </recommendedName>
</protein>
<dbReference type="PANTHER" id="PTHR24305">
    <property type="entry name" value="CYTOCHROME P450"/>
    <property type="match status" value="1"/>
</dbReference>
<keyword evidence="7" id="KW-0503">Monooxygenase</keyword>
<name>A0A0D2ELS4_9EURO</name>
<organism evidence="9 10">
    <name type="scientific">Fonsecaea pedrosoi CBS 271.37</name>
    <dbReference type="NCBI Taxonomy" id="1442368"/>
    <lineage>
        <taxon>Eukaryota</taxon>
        <taxon>Fungi</taxon>
        <taxon>Dikarya</taxon>
        <taxon>Ascomycota</taxon>
        <taxon>Pezizomycotina</taxon>
        <taxon>Eurotiomycetes</taxon>
        <taxon>Chaetothyriomycetidae</taxon>
        <taxon>Chaetothyriales</taxon>
        <taxon>Herpotrichiellaceae</taxon>
        <taxon>Fonsecaea</taxon>
    </lineage>
</organism>
<evidence type="ECO:0000256" key="8">
    <source>
        <dbReference type="SAM" id="Phobius"/>
    </source>
</evidence>
<keyword evidence="8" id="KW-0472">Membrane</keyword>
<dbReference type="RefSeq" id="XP_013279150.1">
    <property type="nucleotide sequence ID" value="XM_013423696.1"/>
</dbReference>
<dbReference type="SUPFAM" id="SSF48264">
    <property type="entry name" value="Cytochrome P450"/>
    <property type="match status" value="1"/>
</dbReference>
<dbReference type="STRING" id="1442368.A0A0D2ELS4"/>
<dbReference type="PRINTS" id="PR00463">
    <property type="entry name" value="EP450I"/>
</dbReference>
<dbReference type="GO" id="GO:0005506">
    <property type="term" value="F:iron ion binding"/>
    <property type="evidence" value="ECO:0007669"/>
    <property type="project" value="InterPro"/>
</dbReference>
<dbReference type="OrthoDB" id="3934656at2759"/>
<dbReference type="AlphaFoldDB" id="A0A0D2ELS4"/>
<evidence type="ECO:0000256" key="5">
    <source>
        <dbReference type="ARBA" id="ARBA00023004"/>
    </source>
</evidence>
<evidence type="ECO:0000256" key="2">
    <source>
        <dbReference type="ARBA" id="ARBA00010617"/>
    </source>
</evidence>
<gene>
    <name evidence="9" type="ORF">Z517_10083</name>
</gene>
<keyword evidence="4 7" id="KW-0560">Oxidoreductase</keyword>
<comment type="cofactor">
    <cofactor evidence="1 6">
        <name>heme</name>
        <dbReference type="ChEBI" id="CHEBI:30413"/>
    </cofactor>
</comment>
<evidence type="ECO:0008006" key="11">
    <source>
        <dbReference type="Google" id="ProtNLM"/>
    </source>
</evidence>
<dbReference type="GO" id="GO:0016705">
    <property type="term" value="F:oxidoreductase activity, acting on paired donors, with incorporation or reduction of molecular oxygen"/>
    <property type="evidence" value="ECO:0007669"/>
    <property type="project" value="InterPro"/>
</dbReference>
<evidence type="ECO:0000256" key="7">
    <source>
        <dbReference type="RuleBase" id="RU000461"/>
    </source>
</evidence>
<keyword evidence="5 6" id="KW-0408">Iron</keyword>
<evidence type="ECO:0000313" key="9">
    <source>
        <dbReference type="EMBL" id="KIW75342.1"/>
    </source>
</evidence>
<dbReference type="InterPro" id="IPR017972">
    <property type="entry name" value="Cyt_P450_CS"/>
</dbReference>
<evidence type="ECO:0000313" key="10">
    <source>
        <dbReference type="Proteomes" id="UP000053029"/>
    </source>
</evidence>
<dbReference type="HOGENOM" id="CLU_001570_14_0_1"/>
<comment type="similarity">
    <text evidence="2 7">Belongs to the cytochrome P450 family.</text>
</comment>